<gene>
    <name evidence="3" type="ORF">ATK06_1529</name>
</gene>
<dbReference type="RefSeq" id="WP_111726342.1">
    <property type="nucleotide sequence ID" value="NZ_LS483404.1"/>
</dbReference>
<dbReference type="Proteomes" id="UP000221653">
    <property type="component" value="Unassembled WGS sequence"/>
</dbReference>
<sequence>MTFRASRRPYTRLAALMLATATALCLSACAQEEERQEIISGPEVDGLALADVDAPKVTLIDAGVNPTHVLEYKDAAGGLPEDSQGHAFTVKVSDGFNQQVLAASAVNREAPAGGDVNSVTLPLRAATVPASAPAAASDDSPVQEREADRDVEIRVGVPRSSDPQHQEALNSAEGFLVGWRALNSGEQSTLRLGAPATATEQGRALTEGMIMRMLNLPIVFPTQAVGTGAVWQVDSRVTGESTLLQTTTYTLKSVDGNRVELDVSVEQRPAVSALDLSAAPGSESTAEEPSGQLVVTDSSTTSTGRLTLDLTKPLPVGGQVAWTTRVIYGGDNAGTQERDIRVVQDTTTGLEFSEGN</sequence>
<evidence type="ECO:0000313" key="4">
    <source>
        <dbReference type="Proteomes" id="UP000221653"/>
    </source>
</evidence>
<evidence type="ECO:0000256" key="1">
    <source>
        <dbReference type="SAM" id="MobiDB-lite"/>
    </source>
</evidence>
<accession>A0A2A9DP04</accession>
<dbReference type="AlphaFoldDB" id="A0A2A9DP04"/>
<evidence type="ECO:0000256" key="2">
    <source>
        <dbReference type="SAM" id="SignalP"/>
    </source>
</evidence>
<feature type="compositionally biased region" description="Low complexity" evidence="1">
    <location>
        <begin position="129"/>
        <end position="140"/>
    </location>
</feature>
<reference evidence="3 4" key="1">
    <citation type="submission" date="2017-10" db="EMBL/GenBank/DDBJ databases">
        <title>Sequencing the genomes of 1000 actinobacteria strains.</title>
        <authorList>
            <person name="Klenk H.-P."/>
        </authorList>
    </citation>
    <scope>NUCLEOTIDE SEQUENCE [LARGE SCALE GENOMIC DNA]</scope>
    <source>
        <strain evidence="3 4">DSM 20688</strain>
    </source>
</reference>
<feature type="region of interest" description="Disordered" evidence="1">
    <location>
        <begin position="276"/>
        <end position="299"/>
    </location>
</feature>
<evidence type="ECO:0008006" key="5">
    <source>
        <dbReference type="Google" id="ProtNLM"/>
    </source>
</evidence>
<organism evidence="3 4">
    <name type="scientific">Corynebacterium renale</name>
    <dbReference type="NCBI Taxonomy" id="1724"/>
    <lineage>
        <taxon>Bacteria</taxon>
        <taxon>Bacillati</taxon>
        <taxon>Actinomycetota</taxon>
        <taxon>Actinomycetes</taxon>
        <taxon>Mycobacteriales</taxon>
        <taxon>Corynebacteriaceae</taxon>
        <taxon>Corynebacterium</taxon>
    </lineage>
</organism>
<dbReference type="EMBL" id="PDJF01000001">
    <property type="protein sequence ID" value="PFG28418.1"/>
    <property type="molecule type" value="Genomic_DNA"/>
</dbReference>
<name>A0A2A9DP04_9CORY</name>
<feature type="chain" id="PRO_5012360292" description="Secreted protein" evidence="2">
    <location>
        <begin position="31"/>
        <end position="356"/>
    </location>
</feature>
<proteinExistence type="predicted"/>
<keyword evidence="2" id="KW-0732">Signal</keyword>
<feature type="signal peptide" evidence="2">
    <location>
        <begin position="1"/>
        <end position="30"/>
    </location>
</feature>
<protein>
    <recommendedName>
        <fullName evidence="5">Secreted protein</fullName>
    </recommendedName>
</protein>
<feature type="region of interest" description="Disordered" evidence="1">
    <location>
        <begin position="129"/>
        <end position="148"/>
    </location>
</feature>
<evidence type="ECO:0000313" key="3">
    <source>
        <dbReference type="EMBL" id="PFG28418.1"/>
    </source>
</evidence>
<dbReference type="OrthoDB" id="4566419at2"/>
<comment type="caution">
    <text evidence="3">The sequence shown here is derived from an EMBL/GenBank/DDBJ whole genome shotgun (WGS) entry which is preliminary data.</text>
</comment>
<keyword evidence="4" id="KW-1185">Reference proteome</keyword>
<dbReference type="STRING" id="1724.GCA_001044175_01174"/>